<keyword evidence="5" id="KW-0238">DNA-binding</keyword>
<dbReference type="Gramene" id="CDF40890">
    <property type="protein sequence ID" value="CDF40890"/>
    <property type="gene ID" value="CHC_T00007526001"/>
</dbReference>
<evidence type="ECO:0000256" key="2">
    <source>
        <dbReference type="ARBA" id="ARBA00009437"/>
    </source>
</evidence>
<dbReference type="EMBL" id="HG002260">
    <property type="protein sequence ID" value="CDF40890.1"/>
    <property type="molecule type" value="Genomic_DNA"/>
</dbReference>
<dbReference type="InterPro" id="IPR000847">
    <property type="entry name" value="LysR_HTH_N"/>
</dbReference>
<dbReference type="PANTHER" id="PTHR30537:SF35">
    <property type="entry name" value="TRANSCRIPTIONAL REGULATORY PROTEIN"/>
    <property type="match status" value="1"/>
</dbReference>
<evidence type="ECO:0000256" key="1">
    <source>
        <dbReference type="ARBA" id="ARBA00003782"/>
    </source>
</evidence>
<keyword evidence="6" id="KW-0804">Transcription</keyword>
<dbReference type="PRINTS" id="PR00039">
    <property type="entry name" value="HTHLYSR"/>
</dbReference>
<evidence type="ECO:0000256" key="4">
    <source>
        <dbReference type="ARBA" id="ARBA00023015"/>
    </source>
</evidence>
<evidence type="ECO:0000256" key="3">
    <source>
        <dbReference type="ARBA" id="ARBA00018907"/>
    </source>
</evidence>
<dbReference type="GO" id="GO:0006351">
    <property type="term" value="P:DNA-templated transcription"/>
    <property type="evidence" value="ECO:0007669"/>
    <property type="project" value="TreeGrafter"/>
</dbReference>
<gene>
    <name evidence="8" type="ORF">CHC_T00007526001</name>
</gene>
<dbReference type="PANTHER" id="PTHR30537">
    <property type="entry name" value="HTH-TYPE TRANSCRIPTIONAL REGULATOR"/>
    <property type="match status" value="1"/>
</dbReference>
<sequence>MDSLTDIAVFVKVVDSGSFTEAAQRLSLSKSVVSKYVTRLENRLGARLLNRTTRRLSLTEAGSAFYERSRSG</sequence>
<dbReference type="RefSeq" id="XP_005711184.1">
    <property type="nucleotide sequence ID" value="XM_005711127.1"/>
</dbReference>
<keyword evidence="9" id="KW-1185">Reference proteome</keyword>
<dbReference type="Gene3D" id="1.10.10.10">
    <property type="entry name" value="Winged helix-like DNA-binding domain superfamily/Winged helix DNA-binding domain"/>
    <property type="match status" value="1"/>
</dbReference>
<dbReference type="Pfam" id="PF00126">
    <property type="entry name" value="HTH_1"/>
    <property type="match status" value="1"/>
</dbReference>
<evidence type="ECO:0000259" key="7">
    <source>
        <dbReference type="PROSITE" id="PS50931"/>
    </source>
</evidence>
<dbReference type="KEGG" id="ccp:CHC_T00007526001"/>
<dbReference type="GeneID" id="17318897"/>
<dbReference type="InterPro" id="IPR058163">
    <property type="entry name" value="LysR-type_TF_proteobact-type"/>
</dbReference>
<dbReference type="SUPFAM" id="SSF46785">
    <property type="entry name" value="Winged helix' DNA-binding domain"/>
    <property type="match status" value="1"/>
</dbReference>
<evidence type="ECO:0000313" key="8">
    <source>
        <dbReference type="EMBL" id="CDF40890.1"/>
    </source>
</evidence>
<evidence type="ECO:0000256" key="5">
    <source>
        <dbReference type="ARBA" id="ARBA00023125"/>
    </source>
</evidence>
<protein>
    <recommendedName>
        <fullName evidence="3">Probable RuBisCO transcriptional regulator</fullName>
    </recommendedName>
</protein>
<keyword evidence="4" id="KW-0805">Transcription regulation</keyword>
<dbReference type="AlphaFoldDB" id="R7QU53"/>
<accession>R7QU53</accession>
<organism evidence="8 9">
    <name type="scientific">Chondrus crispus</name>
    <name type="common">Carrageen Irish moss</name>
    <name type="synonym">Polymorpha crispa</name>
    <dbReference type="NCBI Taxonomy" id="2769"/>
    <lineage>
        <taxon>Eukaryota</taxon>
        <taxon>Rhodophyta</taxon>
        <taxon>Florideophyceae</taxon>
        <taxon>Rhodymeniophycidae</taxon>
        <taxon>Gigartinales</taxon>
        <taxon>Gigartinaceae</taxon>
        <taxon>Chondrus</taxon>
    </lineage>
</organism>
<dbReference type="PROSITE" id="PS50931">
    <property type="entry name" value="HTH_LYSR"/>
    <property type="match status" value="1"/>
</dbReference>
<comment type="similarity">
    <text evidence="2">Belongs to the LysR transcriptional regulatory family.</text>
</comment>
<dbReference type="InterPro" id="IPR036388">
    <property type="entry name" value="WH-like_DNA-bd_sf"/>
</dbReference>
<proteinExistence type="inferred from homology"/>
<dbReference type="FunFam" id="1.10.10.10:FF:000001">
    <property type="entry name" value="LysR family transcriptional regulator"/>
    <property type="match status" value="1"/>
</dbReference>
<dbReference type="InterPro" id="IPR036390">
    <property type="entry name" value="WH_DNA-bd_sf"/>
</dbReference>
<feature type="domain" description="HTH lysR-type" evidence="7">
    <location>
        <begin position="1"/>
        <end position="59"/>
    </location>
</feature>
<evidence type="ECO:0000313" key="9">
    <source>
        <dbReference type="Proteomes" id="UP000012073"/>
    </source>
</evidence>
<dbReference type="Proteomes" id="UP000012073">
    <property type="component" value="Unassembled WGS sequence"/>
</dbReference>
<dbReference type="GO" id="GO:0003700">
    <property type="term" value="F:DNA-binding transcription factor activity"/>
    <property type="evidence" value="ECO:0007669"/>
    <property type="project" value="InterPro"/>
</dbReference>
<name>R7QU53_CHOCR</name>
<dbReference type="GO" id="GO:0043565">
    <property type="term" value="F:sequence-specific DNA binding"/>
    <property type="evidence" value="ECO:0007669"/>
    <property type="project" value="TreeGrafter"/>
</dbReference>
<reference evidence="9" key="1">
    <citation type="journal article" date="2013" name="Proc. Natl. Acad. Sci. U.S.A.">
        <title>Genome structure and metabolic features in the red seaweed Chondrus crispus shed light on evolution of the Archaeplastida.</title>
        <authorList>
            <person name="Collen J."/>
            <person name="Porcel B."/>
            <person name="Carre W."/>
            <person name="Ball S.G."/>
            <person name="Chaparro C."/>
            <person name="Tonon T."/>
            <person name="Barbeyron T."/>
            <person name="Michel G."/>
            <person name="Noel B."/>
            <person name="Valentin K."/>
            <person name="Elias M."/>
            <person name="Artiguenave F."/>
            <person name="Arun A."/>
            <person name="Aury J.M."/>
            <person name="Barbosa-Neto J.F."/>
            <person name="Bothwell J.H."/>
            <person name="Bouget F.Y."/>
            <person name="Brillet L."/>
            <person name="Cabello-Hurtado F."/>
            <person name="Capella-Gutierrez S."/>
            <person name="Charrier B."/>
            <person name="Cladiere L."/>
            <person name="Cock J.M."/>
            <person name="Coelho S.M."/>
            <person name="Colleoni C."/>
            <person name="Czjzek M."/>
            <person name="Da Silva C."/>
            <person name="Delage L."/>
            <person name="Denoeud F."/>
            <person name="Deschamps P."/>
            <person name="Dittami S.M."/>
            <person name="Gabaldon T."/>
            <person name="Gachon C.M."/>
            <person name="Groisillier A."/>
            <person name="Herve C."/>
            <person name="Jabbari K."/>
            <person name="Katinka M."/>
            <person name="Kloareg B."/>
            <person name="Kowalczyk N."/>
            <person name="Labadie K."/>
            <person name="Leblanc C."/>
            <person name="Lopez P.J."/>
            <person name="McLachlan D.H."/>
            <person name="Meslet-Cladiere L."/>
            <person name="Moustafa A."/>
            <person name="Nehr Z."/>
            <person name="Nyvall Collen P."/>
            <person name="Panaud O."/>
            <person name="Partensky F."/>
            <person name="Poulain J."/>
            <person name="Rensing S.A."/>
            <person name="Rousvoal S."/>
            <person name="Samson G."/>
            <person name="Symeonidi A."/>
            <person name="Weissenbach J."/>
            <person name="Zambounis A."/>
            <person name="Wincker P."/>
            <person name="Boyen C."/>
        </authorList>
    </citation>
    <scope>NUCLEOTIDE SEQUENCE [LARGE SCALE GENOMIC DNA]</scope>
    <source>
        <strain evidence="9">cv. Stackhouse</strain>
    </source>
</reference>
<comment type="function">
    <text evidence="1">Trans-acting transcriptional regulator of RuBisCO genes (rbcL and rbcS) expression.</text>
</comment>
<evidence type="ECO:0000256" key="6">
    <source>
        <dbReference type="ARBA" id="ARBA00023163"/>
    </source>
</evidence>